<dbReference type="InterPro" id="IPR008972">
    <property type="entry name" value="Cupredoxin"/>
</dbReference>
<dbReference type="InterPro" id="IPR003245">
    <property type="entry name" value="Phytocyanin_dom"/>
</dbReference>
<protein>
    <recommendedName>
        <fullName evidence="5">Phytocyanin domain-containing protein</fullName>
    </recommendedName>
</protein>
<evidence type="ECO:0000259" key="5">
    <source>
        <dbReference type="PROSITE" id="PS51485"/>
    </source>
</evidence>
<feature type="region of interest" description="Disordered" evidence="3">
    <location>
        <begin position="127"/>
        <end position="157"/>
    </location>
</feature>
<dbReference type="PANTHER" id="PTHR33021">
    <property type="entry name" value="BLUE COPPER PROTEIN"/>
    <property type="match status" value="1"/>
</dbReference>
<proteinExistence type="predicted"/>
<keyword evidence="4" id="KW-0472">Membrane</keyword>
<keyword evidence="4" id="KW-0812">Transmembrane</keyword>
<dbReference type="AlphaFoldDB" id="A0AAV0DN62"/>
<accession>A0AAV0DN62</accession>
<evidence type="ECO:0000256" key="1">
    <source>
        <dbReference type="ARBA" id="ARBA00022723"/>
    </source>
</evidence>
<dbReference type="FunFam" id="2.60.40.420:FF:000003">
    <property type="entry name" value="Blue copper"/>
    <property type="match status" value="1"/>
</dbReference>
<evidence type="ECO:0000256" key="3">
    <source>
        <dbReference type="SAM" id="MobiDB-lite"/>
    </source>
</evidence>
<organism evidence="6 7">
    <name type="scientific">Cuscuta epithymum</name>
    <dbReference type="NCBI Taxonomy" id="186058"/>
    <lineage>
        <taxon>Eukaryota</taxon>
        <taxon>Viridiplantae</taxon>
        <taxon>Streptophyta</taxon>
        <taxon>Embryophyta</taxon>
        <taxon>Tracheophyta</taxon>
        <taxon>Spermatophyta</taxon>
        <taxon>Magnoliopsida</taxon>
        <taxon>eudicotyledons</taxon>
        <taxon>Gunneridae</taxon>
        <taxon>Pentapetalae</taxon>
        <taxon>asterids</taxon>
        <taxon>lamiids</taxon>
        <taxon>Solanales</taxon>
        <taxon>Convolvulaceae</taxon>
        <taxon>Cuscuteae</taxon>
        <taxon>Cuscuta</taxon>
        <taxon>Cuscuta subgen. Cuscuta</taxon>
    </lineage>
</organism>
<reference evidence="6" key="1">
    <citation type="submission" date="2022-07" db="EMBL/GenBank/DDBJ databases">
        <authorList>
            <person name="Macas J."/>
            <person name="Novak P."/>
            <person name="Neumann P."/>
        </authorList>
    </citation>
    <scope>NUCLEOTIDE SEQUENCE</scope>
</reference>
<gene>
    <name evidence="6" type="ORF">CEPIT_LOCUS17043</name>
</gene>
<comment type="caution">
    <text evidence="6">The sequence shown here is derived from an EMBL/GenBank/DDBJ whole genome shotgun (WGS) entry which is preliminary data.</text>
</comment>
<feature type="domain" description="Phytocyanin" evidence="5">
    <location>
        <begin position="28"/>
        <end position="126"/>
    </location>
</feature>
<dbReference type="CDD" id="cd04216">
    <property type="entry name" value="Phytocyanin"/>
    <property type="match status" value="1"/>
</dbReference>
<dbReference type="InterPro" id="IPR039391">
    <property type="entry name" value="Phytocyanin-like"/>
</dbReference>
<evidence type="ECO:0000256" key="4">
    <source>
        <dbReference type="SAM" id="Phobius"/>
    </source>
</evidence>
<sequence>MGVPNNAGTIVVVLFLSILCNVVPSLGTTFNVGGSDGWGLAGDYKSWSKGKTFKVGDTLVFKYPDGHTVNEVSEGDYNSCTAANSITSDSSGTTTVALKTAGNHYFICSSAGHCANGMKLAVNVVKDSGSPTPSSPAADSTSTSPSTPPKKGSSSSAAASLPLVPWLAMISLVAAVMI</sequence>
<keyword evidence="2" id="KW-0325">Glycoprotein</keyword>
<dbReference type="GO" id="GO:0005886">
    <property type="term" value="C:plasma membrane"/>
    <property type="evidence" value="ECO:0007669"/>
    <property type="project" value="TreeGrafter"/>
</dbReference>
<dbReference type="GO" id="GO:0046872">
    <property type="term" value="F:metal ion binding"/>
    <property type="evidence" value="ECO:0007669"/>
    <property type="project" value="UniProtKB-KW"/>
</dbReference>
<dbReference type="SUPFAM" id="SSF49503">
    <property type="entry name" value="Cupredoxins"/>
    <property type="match status" value="1"/>
</dbReference>
<evidence type="ECO:0000313" key="7">
    <source>
        <dbReference type="Proteomes" id="UP001152523"/>
    </source>
</evidence>
<dbReference type="Pfam" id="PF02298">
    <property type="entry name" value="Cu_bind_like"/>
    <property type="match status" value="1"/>
</dbReference>
<name>A0AAV0DN62_9ASTE</name>
<evidence type="ECO:0000256" key="2">
    <source>
        <dbReference type="ARBA" id="ARBA00023180"/>
    </source>
</evidence>
<dbReference type="GO" id="GO:0009055">
    <property type="term" value="F:electron transfer activity"/>
    <property type="evidence" value="ECO:0007669"/>
    <property type="project" value="InterPro"/>
</dbReference>
<keyword evidence="7" id="KW-1185">Reference proteome</keyword>
<dbReference type="PANTHER" id="PTHR33021:SF193">
    <property type="entry name" value="OS06G0218600 PROTEIN"/>
    <property type="match status" value="1"/>
</dbReference>
<keyword evidence="1" id="KW-0479">Metal-binding</keyword>
<feature type="transmembrane region" description="Helical" evidence="4">
    <location>
        <begin position="6"/>
        <end position="23"/>
    </location>
</feature>
<feature type="transmembrane region" description="Helical" evidence="4">
    <location>
        <begin position="157"/>
        <end position="177"/>
    </location>
</feature>
<dbReference type="PROSITE" id="PS51485">
    <property type="entry name" value="PHYTOCYANIN"/>
    <property type="match status" value="1"/>
</dbReference>
<dbReference type="EMBL" id="CAMAPF010000129">
    <property type="protein sequence ID" value="CAH9105122.1"/>
    <property type="molecule type" value="Genomic_DNA"/>
</dbReference>
<dbReference type="Proteomes" id="UP001152523">
    <property type="component" value="Unassembled WGS sequence"/>
</dbReference>
<keyword evidence="4" id="KW-1133">Transmembrane helix</keyword>
<evidence type="ECO:0000313" key="6">
    <source>
        <dbReference type="EMBL" id="CAH9105122.1"/>
    </source>
</evidence>
<dbReference type="Gene3D" id="2.60.40.420">
    <property type="entry name" value="Cupredoxins - blue copper proteins"/>
    <property type="match status" value="1"/>
</dbReference>